<gene>
    <name evidence="1" type="ORF">AZE42_12501</name>
</gene>
<sequence length="18" mass="2014">MFVGRDDAQSSPSHEYTS</sequence>
<name>A0A1J8QMX6_9AGAM</name>
<keyword evidence="2" id="KW-1185">Reference proteome</keyword>
<evidence type="ECO:0000313" key="2">
    <source>
        <dbReference type="Proteomes" id="UP000183567"/>
    </source>
</evidence>
<reference evidence="1 2" key="1">
    <citation type="submission" date="2016-03" db="EMBL/GenBank/DDBJ databases">
        <title>Comparative genomics of the ectomycorrhizal sister species Rhizopogon vinicolor and Rhizopogon vesiculosus (Basidiomycota: Boletales) reveals a divergence of the mating type B locus.</title>
        <authorList>
            <person name="Mujic A.B."/>
            <person name="Kuo A."/>
            <person name="Tritt A."/>
            <person name="Lipzen A."/>
            <person name="Chen C."/>
            <person name="Johnson J."/>
            <person name="Sharma A."/>
            <person name="Barry K."/>
            <person name="Grigoriev I.V."/>
            <person name="Spatafora J.W."/>
        </authorList>
    </citation>
    <scope>NUCLEOTIDE SEQUENCE [LARGE SCALE GENOMIC DNA]</scope>
    <source>
        <strain evidence="1 2">AM-OR11-056</strain>
    </source>
</reference>
<dbReference type="Proteomes" id="UP000183567">
    <property type="component" value="Unassembled WGS sequence"/>
</dbReference>
<dbReference type="AlphaFoldDB" id="A0A1J8QMX6"/>
<dbReference type="EMBL" id="LVVM01000241">
    <property type="protein sequence ID" value="OJA21219.1"/>
    <property type="molecule type" value="Genomic_DNA"/>
</dbReference>
<protein>
    <submittedName>
        <fullName evidence="1">Uncharacterized protein</fullName>
    </submittedName>
</protein>
<accession>A0A1J8QMX6</accession>
<proteinExistence type="predicted"/>
<evidence type="ECO:0000313" key="1">
    <source>
        <dbReference type="EMBL" id="OJA21219.1"/>
    </source>
</evidence>
<organism evidence="1 2">
    <name type="scientific">Rhizopogon vesiculosus</name>
    <dbReference type="NCBI Taxonomy" id="180088"/>
    <lineage>
        <taxon>Eukaryota</taxon>
        <taxon>Fungi</taxon>
        <taxon>Dikarya</taxon>
        <taxon>Basidiomycota</taxon>
        <taxon>Agaricomycotina</taxon>
        <taxon>Agaricomycetes</taxon>
        <taxon>Agaricomycetidae</taxon>
        <taxon>Boletales</taxon>
        <taxon>Suillineae</taxon>
        <taxon>Rhizopogonaceae</taxon>
        <taxon>Rhizopogon</taxon>
    </lineage>
</organism>
<comment type="caution">
    <text evidence="1">The sequence shown here is derived from an EMBL/GenBank/DDBJ whole genome shotgun (WGS) entry which is preliminary data.</text>
</comment>